<dbReference type="EMBL" id="VOHS01000028">
    <property type="protein sequence ID" value="TWV97454.1"/>
    <property type="molecule type" value="Genomic_DNA"/>
</dbReference>
<dbReference type="RefSeq" id="WP_146307039.1">
    <property type="nucleotide sequence ID" value="NZ_VOHS01000028.1"/>
</dbReference>
<accession>A0A5C6LSN8</accession>
<gene>
    <name evidence="5" type="ORF">FEF09_21630</name>
</gene>
<dbReference type="PANTHER" id="PTHR22604:SF105">
    <property type="entry name" value="TRANS-1,2-DIHYDROBENZENE-1,2-DIOL DEHYDROGENASE"/>
    <property type="match status" value="1"/>
</dbReference>
<keyword evidence="2" id="KW-0560">Oxidoreductase</keyword>
<reference evidence="5 6" key="1">
    <citation type="submission" date="2019-08" db="EMBL/GenBank/DDBJ databases">
        <title>Whole genome sequencing of chitin degrading bacteria Chitinophaga pinensis YS16.</title>
        <authorList>
            <person name="Singh R.P."/>
            <person name="Manchanda G."/>
            <person name="Maurya I.K."/>
            <person name="Joshi N.K."/>
            <person name="Srivastava A.K."/>
        </authorList>
    </citation>
    <scope>NUCLEOTIDE SEQUENCE [LARGE SCALE GENOMIC DNA]</scope>
    <source>
        <strain evidence="5 6">YS-16</strain>
    </source>
</reference>
<dbReference type="InterPro" id="IPR055170">
    <property type="entry name" value="GFO_IDH_MocA-like_dom"/>
</dbReference>
<dbReference type="Gene3D" id="3.30.360.10">
    <property type="entry name" value="Dihydrodipicolinate Reductase, domain 2"/>
    <property type="match status" value="1"/>
</dbReference>
<dbReference type="Gene3D" id="3.40.50.720">
    <property type="entry name" value="NAD(P)-binding Rossmann-like Domain"/>
    <property type="match status" value="1"/>
</dbReference>
<evidence type="ECO:0000259" key="4">
    <source>
        <dbReference type="Pfam" id="PF22725"/>
    </source>
</evidence>
<organism evidence="5 6">
    <name type="scientific">Chitinophaga pinensis</name>
    <dbReference type="NCBI Taxonomy" id="79329"/>
    <lineage>
        <taxon>Bacteria</taxon>
        <taxon>Pseudomonadati</taxon>
        <taxon>Bacteroidota</taxon>
        <taxon>Chitinophagia</taxon>
        <taxon>Chitinophagales</taxon>
        <taxon>Chitinophagaceae</taxon>
        <taxon>Chitinophaga</taxon>
    </lineage>
</organism>
<evidence type="ECO:0000313" key="5">
    <source>
        <dbReference type="EMBL" id="TWV97454.1"/>
    </source>
</evidence>
<dbReference type="AlphaFoldDB" id="A0A5C6LSN8"/>
<dbReference type="GO" id="GO:0000166">
    <property type="term" value="F:nucleotide binding"/>
    <property type="evidence" value="ECO:0007669"/>
    <property type="project" value="InterPro"/>
</dbReference>
<evidence type="ECO:0000313" key="6">
    <source>
        <dbReference type="Proteomes" id="UP000318815"/>
    </source>
</evidence>
<feature type="domain" description="Gfo/Idh/MocA-like oxidoreductase N-terminal" evidence="3">
    <location>
        <begin position="11"/>
        <end position="128"/>
    </location>
</feature>
<evidence type="ECO:0000259" key="3">
    <source>
        <dbReference type="Pfam" id="PF01408"/>
    </source>
</evidence>
<dbReference type="InterPro" id="IPR050984">
    <property type="entry name" value="Gfo/Idh/MocA_domain"/>
</dbReference>
<dbReference type="Pfam" id="PF01408">
    <property type="entry name" value="GFO_IDH_MocA"/>
    <property type="match status" value="1"/>
</dbReference>
<comment type="caution">
    <text evidence="5">The sequence shown here is derived from an EMBL/GenBank/DDBJ whole genome shotgun (WGS) entry which is preliminary data.</text>
</comment>
<dbReference type="Pfam" id="PF22725">
    <property type="entry name" value="GFO_IDH_MocA_C3"/>
    <property type="match status" value="1"/>
</dbReference>
<dbReference type="OrthoDB" id="9815825at2"/>
<keyword evidence="6" id="KW-1185">Reference proteome</keyword>
<dbReference type="Proteomes" id="UP000318815">
    <property type="component" value="Unassembled WGS sequence"/>
</dbReference>
<evidence type="ECO:0000256" key="1">
    <source>
        <dbReference type="ARBA" id="ARBA00010928"/>
    </source>
</evidence>
<protein>
    <submittedName>
        <fullName evidence="5">Gfo/Idh/MocA family oxidoreductase</fullName>
    </submittedName>
</protein>
<evidence type="ECO:0000256" key="2">
    <source>
        <dbReference type="ARBA" id="ARBA00023002"/>
    </source>
</evidence>
<comment type="similarity">
    <text evidence="1">Belongs to the Gfo/Idh/MocA family.</text>
</comment>
<dbReference type="SUPFAM" id="SSF55347">
    <property type="entry name" value="Glyceraldehyde-3-phosphate dehydrogenase-like, C-terminal domain"/>
    <property type="match status" value="1"/>
</dbReference>
<dbReference type="GO" id="GO:0016491">
    <property type="term" value="F:oxidoreductase activity"/>
    <property type="evidence" value="ECO:0007669"/>
    <property type="project" value="UniProtKB-KW"/>
</dbReference>
<feature type="domain" description="GFO/IDH/MocA-like oxidoreductase" evidence="4">
    <location>
        <begin position="138"/>
        <end position="254"/>
    </location>
</feature>
<dbReference type="PANTHER" id="PTHR22604">
    <property type="entry name" value="OXIDOREDUCTASES"/>
    <property type="match status" value="1"/>
</dbReference>
<sequence>MSTYKKVEGRVRIAFLGCGVIAGKHAGRLNRFADVDLYFASRAESKASEYADKYRGKGFFASYTAAIQSPDVSVVFICTPPDSHLSLSIEAMAAGKHVICEKPSFFRSTDFDIIDKLRQEKGVQLFVAENYFYKPALKRLREVLAMNLIGDIKFLFFNATKSQKVTDWRADAGKAGGALFEGGIHWINYMSNLGLTVQSVTGFQPSNTSKPERSMQVVAQYAEGPIGTLLYSWEVNALFRGLRHSRIFGSKGSIKFESNGLYIFVRGEKWKLIFPGIRDISGAKGMLTDFIHALQTGEDAAFNLQMARRDIELIEQAYQTSGRLSTHNCK</sequence>
<proteinExistence type="inferred from homology"/>
<dbReference type="SUPFAM" id="SSF51735">
    <property type="entry name" value="NAD(P)-binding Rossmann-fold domains"/>
    <property type="match status" value="1"/>
</dbReference>
<dbReference type="InterPro" id="IPR036291">
    <property type="entry name" value="NAD(P)-bd_dom_sf"/>
</dbReference>
<dbReference type="InterPro" id="IPR000683">
    <property type="entry name" value="Gfo/Idh/MocA-like_OxRdtase_N"/>
</dbReference>
<name>A0A5C6LSN8_9BACT</name>